<evidence type="ECO:0000313" key="5">
    <source>
        <dbReference type="Proteomes" id="UP000054698"/>
    </source>
</evidence>
<evidence type="ECO:0000256" key="2">
    <source>
        <dbReference type="SAM" id="Phobius"/>
    </source>
</evidence>
<evidence type="ECO:0000313" key="4">
    <source>
        <dbReference type="EMBL" id="SPX60919.1"/>
    </source>
</evidence>
<reference evidence="4 6" key="2">
    <citation type="submission" date="2018-06" db="EMBL/GenBank/DDBJ databases">
        <authorList>
            <consortium name="Pathogen Informatics"/>
            <person name="Doyle S."/>
        </authorList>
    </citation>
    <scope>NUCLEOTIDE SEQUENCE [LARGE SCALE GENOMIC DNA]</scope>
    <source>
        <strain evidence="4 6">NCTC12022</strain>
    </source>
</reference>
<dbReference type="Proteomes" id="UP000054698">
    <property type="component" value="Unassembled WGS sequence"/>
</dbReference>
<dbReference type="EMBL" id="UASS01000013">
    <property type="protein sequence ID" value="SPX60919.1"/>
    <property type="molecule type" value="Genomic_DNA"/>
</dbReference>
<feature type="transmembrane region" description="Helical" evidence="2">
    <location>
        <begin position="378"/>
        <end position="400"/>
    </location>
</feature>
<dbReference type="EMBL" id="LNYB01000080">
    <property type="protein sequence ID" value="KTC96847.1"/>
    <property type="molecule type" value="Genomic_DNA"/>
</dbReference>
<sequence length="709" mass="77884">MVNHDAPWLFSVVQQTSSIFYRSLPMSNKRPVELAARLHNAGAVYVFYGAIDGLSLSYSMIKYLFDLLFTTGEISSADAMRDWMMSQEGMEAVAATSVSLVVFSMLANHFSDNDANLFKRYIAVVWPYGRDAMKGLKNAYKGVRSTLMVFELLNLTQDLSHLIVPVGLLLGGLSVLNRLWFRMLVGQDRKDMTKANTTLASAIQKGPGLSEEGMAAERKKINKHSERVRTMALLSAGYGGIVDGLYLYVGVLGICSLAPAVLEAMSVFCAIYFLACVATRIYEEYYFQQLLSISELRVELAIQGKGIESLLSQLASLNTDISKAKEEEEVADLVLRRKKLVESIAAAVEKFRNQREELRSLSSLSYPTAVLAGLRNGLAAYGALASAMFAVSTLLVLSSTAFPPNLLVTCILLGMICLAGFVVQSVDVAHNHYAIKQEEKLFDDKFLHVSKILSQFKEENHRLCDVGNLDKVQQVVADGQKVEGLPQSEIMPWSEVGRSFFSGIGKGTKAIGFTLYALQEVDEHGRYHDTPIMMGLMMVSAVAHALILALRAFARGLGRPPVDAYPEEQATPNDSAVTDKQKLDVGSEHLDKIKTDASDVKSGLPATSGGDRRRTSIFGHHYATVRRSFFSASAPDLLVPDLTTTGPNTDLSSDKVVAPEVPSRTTTQIPRLRRTKSFSSFFFGEQPVNDTVTLRASDDLILPSPYRTM</sequence>
<keyword evidence="2" id="KW-0472">Membrane</keyword>
<evidence type="ECO:0000313" key="3">
    <source>
        <dbReference type="EMBL" id="KTC96847.1"/>
    </source>
</evidence>
<keyword evidence="2 3" id="KW-0812">Transmembrane</keyword>
<dbReference type="AlphaFoldDB" id="A0A0W0TMN8"/>
<name>A0A0W0TMN8_9GAMM</name>
<protein>
    <submittedName>
        <fullName evidence="3">Transmembrane protein</fullName>
    </submittedName>
</protein>
<evidence type="ECO:0000313" key="6">
    <source>
        <dbReference type="Proteomes" id="UP000251942"/>
    </source>
</evidence>
<keyword evidence="1" id="KW-0175">Coiled coil</keyword>
<dbReference type="PATRIC" id="fig|453.4.peg.1932"/>
<feature type="transmembrane region" description="Helical" evidence="2">
    <location>
        <begin position="406"/>
        <end position="426"/>
    </location>
</feature>
<reference evidence="3 5" key="1">
    <citation type="submission" date="2015-11" db="EMBL/GenBank/DDBJ databases">
        <title>Genomic analysis of 38 Legionella species identifies large and diverse effector repertoires.</title>
        <authorList>
            <person name="Burstein D."/>
            <person name="Amaro F."/>
            <person name="Zusman T."/>
            <person name="Lifshitz Z."/>
            <person name="Cohen O."/>
            <person name="Gilbert J.A."/>
            <person name="Pupko T."/>
            <person name="Shuman H.A."/>
            <person name="Segal G."/>
        </authorList>
    </citation>
    <scope>NUCLEOTIDE SEQUENCE [LARGE SCALE GENOMIC DNA]</scope>
    <source>
        <strain evidence="3 5">WO-44C</strain>
    </source>
</reference>
<evidence type="ECO:0000256" key="1">
    <source>
        <dbReference type="SAM" id="Coils"/>
    </source>
</evidence>
<feature type="transmembrane region" description="Helical" evidence="2">
    <location>
        <begin position="261"/>
        <end position="282"/>
    </location>
</feature>
<accession>A0A0W0TMN8</accession>
<feature type="transmembrane region" description="Helical" evidence="2">
    <location>
        <begin position="228"/>
        <end position="249"/>
    </location>
</feature>
<proteinExistence type="predicted"/>
<keyword evidence="2" id="KW-1133">Transmembrane helix</keyword>
<feature type="transmembrane region" description="Helical" evidence="2">
    <location>
        <begin position="532"/>
        <end position="554"/>
    </location>
</feature>
<feature type="transmembrane region" description="Helical" evidence="2">
    <location>
        <begin position="162"/>
        <end position="181"/>
    </location>
</feature>
<feature type="coiled-coil region" evidence="1">
    <location>
        <begin position="307"/>
        <end position="361"/>
    </location>
</feature>
<organism evidence="3 5">
    <name type="scientific">Legionella feeleii</name>
    <dbReference type="NCBI Taxonomy" id="453"/>
    <lineage>
        <taxon>Bacteria</taxon>
        <taxon>Pseudomonadati</taxon>
        <taxon>Pseudomonadota</taxon>
        <taxon>Gammaproteobacteria</taxon>
        <taxon>Legionellales</taxon>
        <taxon>Legionellaceae</taxon>
        <taxon>Legionella</taxon>
    </lineage>
</organism>
<keyword evidence="5" id="KW-1185">Reference proteome</keyword>
<gene>
    <name evidence="3" type="ORF">Lfee_1759</name>
    <name evidence="4" type="ORF">NCTC12022_01656</name>
</gene>
<dbReference type="Proteomes" id="UP000251942">
    <property type="component" value="Unassembled WGS sequence"/>
</dbReference>